<evidence type="ECO:0000256" key="1">
    <source>
        <dbReference type="SAM" id="MobiDB-lite"/>
    </source>
</evidence>
<comment type="caution">
    <text evidence="3">The sequence shown here is derived from an EMBL/GenBank/DDBJ whole genome shotgun (WGS) entry which is preliminary data.</text>
</comment>
<evidence type="ECO:0000259" key="2">
    <source>
        <dbReference type="Pfam" id="PF09995"/>
    </source>
</evidence>
<dbReference type="PANTHER" id="PTHR36151:SF3">
    <property type="entry name" value="ER-BOUND OXYGENASE MPAB_MPAB'_RUBBER OXYGENASE CATALYTIC DOMAIN-CONTAINING PROTEIN"/>
    <property type="match status" value="1"/>
</dbReference>
<feature type="region of interest" description="Disordered" evidence="1">
    <location>
        <begin position="1"/>
        <end position="21"/>
    </location>
</feature>
<proteinExistence type="predicted"/>
<name>A0AAD4CVL3_ASPNN</name>
<reference evidence="3" key="1">
    <citation type="journal article" date="2019" name="Beilstein J. Org. Chem.">
        <title>Nanangenines: drimane sesquiterpenoids as the dominant metabolite cohort of a novel Australian fungus, Aspergillus nanangensis.</title>
        <authorList>
            <person name="Lacey H.J."/>
            <person name="Gilchrist C.L.M."/>
            <person name="Crombie A."/>
            <person name="Kalaitzis J.A."/>
            <person name="Vuong D."/>
            <person name="Rutledge P.J."/>
            <person name="Turner P."/>
            <person name="Pitt J.I."/>
            <person name="Lacey E."/>
            <person name="Chooi Y.H."/>
            <person name="Piggott A.M."/>
        </authorList>
    </citation>
    <scope>NUCLEOTIDE SEQUENCE</scope>
    <source>
        <strain evidence="3">MST-FP2251</strain>
    </source>
</reference>
<keyword evidence="4" id="KW-1185">Reference proteome</keyword>
<gene>
    <name evidence="3" type="ORF">FE257_010841</name>
</gene>
<protein>
    <recommendedName>
        <fullName evidence="2">ER-bound oxygenase mpaB/mpaB'/Rubber oxygenase catalytic domain-containing protein</fullName>
    </recommendedName>
</protein>
<dbReference type="Pfam" id="PF09995">
    <property type="entry name" value="MPAB_Lcp_cat"/>
    <property type="match status" value="1"/>
</dbReference>
<dbReference type="EMBL" id="VCAU01000007">
    <property type="protein sequence ID" value="KAF9893529.1"/>
    <property type="molecule type" value="Genomic_DNA"/>
</dbReference>
<dbReference type="InterPro" id="IPR018713">
    <property type="entry name" value="MPAB/Lcp_cat_dom"/>
</dbReference>
<evidence type="ECO:0000313" key="3">
    <source>
        <dbReference type="EMBL" id="KAF9893529.1"/>
    </source>
</evidence>
<feature type="compositionally biased region" description="Low complexity" evidence="1">
    <location>
        <begin position="1"/>
        <end position="17"/>
    </location>
</feature>
<reference evidence="3" key="2">
    <citation type="submission" date="2020-02" db="EMBL/GenBank/DDBJ databases">
        <authorList>
            <person name="Gilchrist C.L.M."/>
            <person name="Chooi Y.-H."/>
        </authorList>
    </citation>
    <scope>NUCLEOTIDE SEQUENCE</scope>
    <source>
        <strain evidence="3">MST-FP2251</strain>
    </source>
</reference>
<dbReference type="PANTHER" id="PTHR36151">
    <property type="entry name" value="BLR2777 PROTEIN"/>
    <property type="match status" value="1"/>
</dbReference>
<organism evidence="3 4">
    <name type="scientific">Aspergillus nanangensis</name>
    <dbReference type="NCBI Taxonomy" id="2582783"/>
    <lineage>
        <taxon>Eukaryota</taxon>
        <taxon>Fungi</taxon>
        <taxon>Dikarya</taxon>
        <taxon>Ascomycota</taxon>
        <taxon>Pezizomycotina</taxon>
        <taxon>Eurotiomycetes</taxon>
        <taxon>Eurotiomycetidae</taxon>
        <taxon>Eurotiales</taxon>
        <taxon>Aspergillaceae</taxon>
        <taxon>Aspergillus</taxon>
        <taxon>Aspergillus subgen. Circumdati</taxon>
    </lineage>
</organism>
<evidence type="ECO:0000313" key="4">
    <source>
        <dbReference type="Proteomes" id="UP001194746"/>
    </source>
</evidence>
<accession>A0AAD4CVL3</accession>
<feature type="domain" description="ER-bound oxygenase mpaB/mpaB'/Rubber oxygenase catalytic" evidence="2">
    <location>
        <begin position="42"/>
        <end position="258"/>
    </location>
</feature>
<dbReference type="AlphaFoldDB" id="A0AAD4CVL3"/>
<dbReference type="GO" id="GO:0016491">
    <property type="term" value="F:oxidoreductase activity"/>
    <property type="evidence" value="ECO:0007669"/>
    <property type="project" value="InterPro"/>
</dbReference>
<dbReference type="Proteomes" id="UP001194746">
    <property type="component" value="Unassembled WGS sequence"/>
</dbReference>
<sequence>MATTTATSISTTPSANTLKTRPPTFLDTPIFDTIAEPTTLRTFVENDIYLLGGQYAILCQFAQPALAKGSFKHSDFASRIYQRLRNTSRFINAAVFGTHEEKAAIFSVIHKYHARVKGADYDANDPELHRWTAATLFVAIVVVHEAFFGKMSHGEIEALYRESAVFGTSLRMPPEMWPESLDAFWRYWNYNLETLVVTDEARKLCGDLLYPTTGLPVWMRMVAPFARIATVNWLPERLAREYGLQPSLLARGMYWNMVLSTRVLYPWLPRGVTQRQHRMYMEDLQRAVVRVKETGHWAGF</sequence>